<dbReference type="CDD" id="cd02440">
    <property type="entry name" value="AdoMet_MTases"/>
    <property type="match status" value="1"/>
</dbReference>
<dbReference type="Gene3D" id="3.40.50.150">
    <property type="entry name" value="Vaccinia Virus protein VP39"/>
    <property type="match status" value="1"/>
</dbReference>
<evidence type="ECO:0000256" key="8">
    <source>
        <dbReference type="ARBA" id="ARBA00022691"/>
    </source>
</evidence>
<comment type="similarity">
    <text evidence="2">Belongs to the methyltransferase superfamily. L-isoaspartyl/D-aspartyl protein methyltransferase family.</text>
</comment>
<dbReference type="Pfam" id="PF01135">
    <property type="entry name" value="PCMT"/>
    <property type="match status" value="1"/>
</dbReference>
<dbReference type="InterPro" id="IPR029063">
    <property type="entry name" value="SAM-dependent_MTases_sf"/>
</dbReference>
<dbReference type="Proteomes" id="UP000265719">
    <property type="component" value="Chromosome"/>
</dbReference>
<organism evidence="12 13">
    <name type="scientific">Thermobifida halotolerans</name>
    <dbReference type="NCBI Taxonomy" id="483545"/>
    <lineage>
        <taxon>Bacteria</taxon>
        <taxon>Bacillati</taxon>
        <taxon>Actinomycetota</taxon>
        <taxon>Actinomycetes</taxon>
        <taxon>Streptosporangiales</taxon>
        <taxon>Nocardiopsidaceae</taxon>
        <taxon>Thermobifida</taxon>
    </lineage>
</organism>
<dbReference type="InterPro" id="IPR027573">
    <property type="entry name" value="Methyltran_FxLD"/>
</dbReference>
<dbReference type="EC" id="2.1.1.77" evidence="3"/>
<evidence type="ECO:0000256" key="2">
    <source>
        <dbReference type="ARBA" id="ARBA00005369"/>
    </source>
</evidence>
<evidence type="ECO:0000256" key="4">
    <source>
        <dbReference type="ARBA" id="ARBA00013346"/>
    </source>
</evidence>
<dbReference type="GO" id="GO:0005737">
    <property type="term" value="C:cytoplasm"/>
    <property type="evidence" value="ECO:0007669"/>
    <property type="project" value="UniProtKB-SubCell"/>
</dbReference>
<dbReference type="EMBL" id="CP063196">
    <property type="protein sequence ID" value="UOE21378.1"/>
    <property type="molecule type" value="Genomic_DNA"/>
</dbReference>
<keyword evidence="13" id="KW-1185">Reference proteome</keyword>
<keyword evidence="6 12" id="KW-0489">Methyltransferase</keyword>
<evidence type="ECO:0000256" key="9">
    <source>
        <dbReference type="ARBA" id="ARBA00030757"/>
    </source>
</evidence>
<evidence type="ECO:0000256" key="7">
    <source>
        <dbReference type="ARBA" id="ARBA00022679"/>
    </source>
</evidence>
<dbReference type="PANTHER" id="PTHR11579:SF0">
    <property type="entry name" value="PROTEIN-L-ISOASPARTATE(D-ASPARTATE) O-METHYLTRANSFERASE"/>
    <property type="match status" value="1"/>
</dbReference>
<dbReference type="KEGG" id="thao:NI17_009805"/>
<evidence type="ECO:0000313" key="12">
    <source>
        <dbReference type="EMBL" id="UOE21378.1"/>
    </source>
</evidence>
<evidence type="ECO:0000256" key="10">
    <source>
        <dbReference type="ARBA" id="ARBA00031323"/>
    </source>
</evidence>
<dbReference type="NCBIfam" id="TIGR04364">
    <property type="entry name" value="methyltran_FxLD"/>
    <property type="match status" value="1"/>
</dbReference>
<proteinExistence type="inferred from homology"/>
<dbReference type="SUPFAM" id="SSF53335">
    <property type="entry name" value="S-adenosyl-L-methionine-dependent methyltransferases"/>
    <property type="match status" value="1"/>
</dbReference>
<evidence type="ECO:0000256" key="6">
    <source>
        <dbReference type="ARBA" id="ARBA00022603"/>
    </source>
</evidence>
<keyword evidence="7" id="KW-0808">Transferase</keyword>
<name>A0A399FXS1_9ACTN</name>
<accession>A0A399FXS1</accession>
<dbReference type="AlphaFoldDB" id="A0A399FXS1"/>
<keyword evidence="5" id="KW-0963">Cytoplasm</keyword>
<dbReference type="PANTHER" id="PTHR11579">
    <property type="entry name" value="PROTEIN-L-ISOASPARTATE O-METHYLTRANSFERASE"/>
    <property type="match status" value="1"/>
</dbReference>
<evidence type="ECO:0000313" key="13">
    <source>
        <dbReference type="Proteomes" id="UP000265719"/>
    </source>
</evidence>
<reference evidence="12" key="1">
    <citation type="submission" date="2020-10" db="EMBL/GenBank/DDBJ databases">
        <title>De novo genome project of the cellulose decomposer Thermobifida halotolerans type strain.</title>
        <authorList>
            <person name="Nagy I."/>
            <person name="Horvath B."/>
            <person name="Kukolya J."/>
            <person name="Nagy I."/>
            <person name="Orsini M."/>
        </authorList>
    </citation>
    <scope>NUCLEOTIDE SEQUENCE</scope>
    <source>
        <strain evidence="12">DSM 44931</strain>
    </source>
</reference>
<dbReference type="InterPro" id="IPR000682">
    <property type="entry name" value="PCMT"/>
</dbReference>
<gene>
    <name evidence="12" type="primary">fxlM</name>
    <name evidence="12" type="ORF">NI17_009805</name>
</gene>
<dbReference type="RefSeq" id="WP_119268117.1">
    <property type="nucleotide sequence ID" value="NZ_CP063196.1"/>
</dbReference>
<evidence type="ECO:0000256" key="3">
    <source>
        <dbReference type="ARBA" id="ARBA00011890"/>
    </source>
</evidence>
<sequence>MSTALNHGFAEAARTEKLRSALVDRLCADGVVRSAAVEAALRRVPRHLFVPGTSLEEAYADEAVHTKHDPATGVSVSAASQPRIVAMMLEQLQAAPGMRVLELGAGTGYNAALLAALVGPEGRVTTVDVDDDLVTGARDHLAAAGAPNVEVVLGDGALGHPDSAPYDRIIATVGAYEVPTAWLEQLAPGGRLVVPLRLSGAVSRSIVFERAERGWTSRGSELAVFMPLRGIGDDARRVIDLTGDGQVTLQTHKDNTDTDAGALAGALDTGRCEAWTGVGFVPRESFEWLYLWLSCRLANPLMRMNVEPAARDSGLVAPMFPTTAMATTRGGDLAYLTIRAAEPGPDGTKRYEVGVIGHGPGAEELAHRVAEEVRVWDRDHRNRRVRFELSDTPVASDPEAGRFVLDRPHHPVTVIWQ</sequence>
<dbReference type="GO" id="GO:0032259">
    <property type="term" value="P:methylation"/>
    <property type="evidence" value="ECO:0007669"/>
    <property type="project" value="UniProtKB-KW"/>
</dbReference>
<evidence type="ECO:0000256" key="11">
    <source>
        <dbReference type="ARBA" id="ARBA00031350"/>
    </source>
</evidence>
<keyword evidence="8" id="KW-0949">S-adenosyl-L-methionine</keyword>
<evidence type="ECO:0000256" key="5">
    <source>
        <dbReference type="ARBA" id="ARBA00022490"/>
    </source>
</evidence>
<protein>
    <recommendedName>
        <fullName evidence="4">Protein-L-isoaspartate O-methyltransferase</fullName>
        <ecNumber evidence="3">2.1.1.77</ecNumber>
    </recommendedName>
    <alternativeName>
        <fullName evidence="11">L-isoaspartyl protein carboxyl methyltransferase</fullName>
    </alternativeName>
    <alternativeName>
        <fullName evidence="9">Protein L-isoaspartyl methyltransferase</fullName>
    </alternativeName>
    <alternativeName>
        <fullName evidence="10">Protein-beta-aspartate methyltransferase</fullName>
    </alternativeName>
</protein>
<dbReference type="GO" id="GO:0004719">
    <property type="term" value="F:protein-L-isoaspartate (D-aspartate) O-methyltransferase activity"/>
    <property type="evidence" value="ECO:0007669"/>
    <property type="project" value="UniProtKB-EC"/>
</dbReference>
<comment type="subcellular location">
    <subcellularLocation>
        <location evidence="1">Cytoplasm</location>
    </subcellularLocation>
</comment>
<evidence type="ECO:0000256" key="1">
    <source>
        <dbReference type="ARBA" id="ARBA00004496"/>
    </source>
</evidence>